<proteinExistence type="predicted"/>
<protein>
    <submittedName>
        <fullName evidence="1">Uncharacterized protein</fullName>
    </submittedName>
</protein>
<name>A0ACB9LCD4_BAUVA</name>
<comment type="caution">
    <text evidence="1">The sequence shown here is derived from an EMBL/GenBank/DDBJ whole genome shotgun (WGS) entry which is preliminary data.</text>
</comment>
<dbReference type="Proteomes" id="UP000828941">
    <property type="component" value="Chromosome 12"/>
</dbReference>
<evidence type="ECO:0000313" key="2">
    <source>
        <dbReference type="Proteomes" id="UP000828941"/>
    </source>
</evidence>
<dbReference type="EMBL" id="CM039437">
    <property type="protein sequence ID" value="KAI4307132.1"/>
    <property type="molecule type" value="Genomic_DNA"/>
</dbReference>
<accession>A0ACB9LCD4</accession>
<gene>
    <name evidence="1" type="ORF">L6164_030351</name>
</gene>
<sequence length="377" mass="42032">MKQLEEALHFICSPEFWRMAILWTISLVLSYWQLFKAALFSKEIKSYRRCSPSTTPIRPVCVITGATSGLGAATAYTLSKEGYAVAIVGRSLELLSETIRNIKDRNEDAYLEAFQADLSSIQSIMKFKISLQQWLLDSDLHFSVQLLINNAGILATSHRLTAEGYDQMIGTNYIGAFALTKLLLPLLESSPIPARIVNVTSFTHRNVANIQVDNETVSGKSFLSSNRYPCAHIYEYSKLCVLLFSYELHRQLQSMEKSHHISVIAADPGVVQTNIMREVPSILSYLAFTVLRLLGLLQYPEGGISSIVDAALAPPEASGVYFFGGKGGTINSSALSRNTKLAHRLWETTCNLLSQTPYGFEETWMLPAQFECHKENE</sequence>
<organism evidence="1 2">
    <name type="scientific">Bauhinia variegata</name>
    <name type="common">Purple orchid tree</name>
    <name type="synonym">Phanera variegata</name>
    <dbReference type="NCBI Taxonomy" id="167791"/>
    <lineage>
        <taxon>Eukaryota</taxon>
        <taxon>Viridiplantae</taxon>
        <taxon>Streptophyta</taxon>
        <taxon>Embryophyta</taxon>
        <taxon>Tracheophyta</taxon>
        <taxon>Spermatophyta</taxon>
        <taxon>Magnoliopsida</taxon>
        <taxon>eudicotyledons</taxon>
        <taxon>Gunneridae</taxon>
        <taxon>Pentapetalae</taxon>
        <taxon>rosids</taxon>
        <taxon>fabids</taxon>
        <taxon>Fabales</taxon>
        <taxon>Fabaceae</taxon>
        <taxon>Cercidoideae</taxon>
        <taxon>Cercideae</taxon>
        <taxon>Bauhiniinae</taxon>
        <taxon>Bauhinia</taxon>
    </lineage>
</organism>
<evidence type="ECO:0000313" key="1">
    <source>
        <dbReference type="EMBL" id="KAI4307132.1"/>
    </source>
</evidence>
<reference evidence="1 2" key="1">
    <citation type="journal article" date="2022" name="DNA Res.">
        <title>Chromosomal-level genome assembly of the orchid tree Bauhinia variegata (Leguminosae; Cercidoideae) supports the allotetraploid origin hypothesis of Bauhinia.</title>
        <authorList>
            <person name="Zhong Y."/>
            <person name="Chen Y."/>
            <person name="Zheng D."/>
            <person name="Pang J."/>
            <person name="Liu Y."/>
            <person name="Luo S."/>
            <person name="Meng S."/>
            <person name="Qian L."/>
            <person name="Wei D."/>
            <person name="Dai S."/>
            <person name="Zhou R."/>
        </authorList>
    </citation>
    <scope>NUCLEOTIDE SEQUENCE [LARGE SCALE GENOMIC DNA]</scope>
    <source>
        <strain evidence="1">BV-YZ2020</strain>
    </source>
</reference>
<keyword evidence="2" id="KW-1185">Reference proteome</keyword>